<feature type="domain" description="HTH tetR-type" evidence="5">
    <location>
        <begin position="6"/>
        <end position="65"/>
    </location>
</feature>
<evidence type="ECO:0000313" key="6">
    <source>
        <dbReference type="EMBL" id="MQX36638.1"/>
    </source>
</evidence>
<dbReference type="OrthoDB" id="9805134at2"/>
<organism evidence="6 7">
    <name type="scientific">Roseospira navarrensis</name>
    <dbReference type="NCBI Taxonomy" id="140058"/>
    <lineage>
        <taxon>Bacteria</taxon>
        <taxon>Pseudomonadati</taxon>
        <taxon>Pseudomonadota</taxon>
        <taxon>Alphaproteobacteria</taxon>
        <taxon>Rhodospirillales</taxon>
        <taxon>Rhodospirillaceae</taxon>
        <taxon>Roseospira</taxon>
    </lineage>
</organism>
<reference evidence="6 7" key="1">
    <citation type="submission" date="2019-10" db="EMBL/GenBank/DDBJ databases">
        <title>Draft whole-genome sequence of the purple nonsulfur photosynthetic bacterium Roseospira navarrensis DSM 15114.</title>
        <authorList>
            <person name="Kyndt J.A."/>
            <person name="Meyer T.E."/>
        </authorList>
    </citation>
    <scope>NUCLEOTIDE SEQUENCE [LARGE SCALE GENOMIC DNA]</scope>
    <source>
        <strain evidence="6 7">DSM 15114</strain>
    </source>
</reference>
<dbReference type="EMBL" id="WIVE01000023">
    <property type="protein sequence ID" value="MQX36638.1"/>
    <property type="molecule type" value="Genomic_DNA"/>
</dbReference>
<dbReference type="Proteomes" id="UP000434582">
    <property type="component" value="Unassembled WGS sequence"/>
</dbReference>
<dbReference type="InterPro" id="IPR050109">
    <property type="entry name" value="HTH-type_TetR-like_transc_reg"/>
</dbReference>
<dbReference type="Gene3D" id="1.10.357.10">
    <property type="entry name" value="Tetracycline Repressor, domain 2"/>
    <property type="match status" value="1"/>
</dbReference>
<evidence type="ECO:0000256" key="3">
    <source>
        <dbReference type="ARBA" id="ARBA00023163"/>
    </source>
</evidence>
<dbReference type="PANTHER" id="PTHR30055">
    <property type="entry name" value="HTH-TYPE TRANSCRIPTIONAL REGULATOR RUTR"/>
    <property type="match status" value="1"/>
</dbReference>
<evidence type="ECO:0000256" key="1">
    <source>
        <dbReference type="ARBA" id="ARBA00023015"/>
    </source>
</evidence>
<dbReference type="Pfam" id="PF00440">
    <property type="entry name" value="TetR_N"/>
    <property type="match status" value="1"/>
</dbReference>
<comment type="caution">
    <text evidence="6">The sequence shown here is derived from an EMBL/GenBank/DDBJ whole genome shotgun (WGS) entry which is preliminary data.</text>
</comment>
<dbReference type="SUPFAM" id="SSF48498">
    <property type="entry name" value="Tetracyclin repressor-like, C-terminal domain"/>
    <property type="match status" value="1"/>
</dbReference>
<dbReference type="InterPro" id="IPR036271">
    <property type="entry name" value="Tet_transcr_reg_TetR-rel_C_sf"/>
</dbReference>
<evidence type="ECO:0000259" key="5">
    <source>
        <dbReference type="PROSITE" id="PS50977"/>
    </source>
</evidence>
<dbReference type="GO" id="GO:0003700">
    <property type="term" value="F:DNA-binding transcription factor activity"/>
    <property type="evidence" value="ECO:0007669"/>
    <property type="project" value="TreeGrafter"/>
</dbReference>
<dbReference type="SUPFAM" id="SSF46689">
    <property type="entry name" value="Homeodomain-like"/>
    <property type="match status" value="1"/>
</dbReference>
<protein>
    <submittedName>
        <fullName evidence="6">TetR family transcriptional regulator</fullName>
    </submittedName>
</protein>
<evidence type="ECO:0000313" key="7">
    <source>
        <dbReference type="Proteomes" id="UP000434582"/>
    </source>
</evidence>
<keyword evidence="3" id="KW-0804">Transcription</keyword>
<keyword evidence="1" id="KW-0805">Transcription regulation</keyword>
<proteinExistence type="predicted"/>
<accession>A0A7X2D3B5</accession>
<dbReference type="PRINTS" id="PR00455">
    <property type="entry name" value="HTHTETR"/>
</dbReference>
<dbReference type="GO" id="GO:0000976">
    <property type="term" value="F:transcription cis-regulatory region binding"/>
    <property type="evidence" value="ECO:0007669"/>
    <property type="project" value="TreeGrafter"/>
</dbReference>
<dbReference type="InterPro" id="IPR001647">
    <property type="entry name" value="HTH_TetR"/>
</dbReference>
<dbReference type="RefSeq" id="WP_153343321.1">
    <property type="nucleotide sequence ID" value="NZ_WIVE01000023.1"/>
</dbReference>
<keyword evidence="2 4" id="KW-0238">DNA-binding</keyword>
<dbReference type="AlphaFoldDB" id="A0A7X2D3B5"/>
<evidence type="ECO:0000256" key="4">
    <source>
        <dbReference type="PROSITE-ProRule" id="PRU00335"/>
    </source>
</evidence>
<evidence type="ECO:0000256" key="2">
    <source>
        <dbReference type="ARBA" id="ARBA00023125"/>
    </source>
</evidence>
<sequence length="196" mass="21189">MSSEKTDTRTRILDAAWGLLESRDGPARMADIARAAGISRQALYMHFPNRADLLIATTRHIDAVKDIDARLVPSRTAETGRARLDAFVEAWGAYIPEIQGVARALMAMQEADAEARRAWADRMAAVREGCAAAVDALARDGDLAPGLSPEAATDLLWTLLSVPNWAHLTGPCGWSQADYRHAMTRLARAALVAPDG</sequence>
<dbReference type="PROSITE" id="PS50977">
    <property type="entry name" value="HTH_TETR_2"/>
    <property type="match status" value="1"/>
</dbReference>
<gene>
    <name evidence="6" type="ORF">GHC57_08925</name>
</gene>
<dbReference type="InterPro" id="IPR009057">
    <property type="entry name" value="Homeodomain-like_sf"/>
</dbReference>
<feature type="DNA-binding region" description="H-T-H motif" evidence="4">
    <location>
        <begin position="28"/>
        <end position="47"/>
    </location>
</feature>
<name>A0A7X2D3B5_9PROT</name>
<dbReference type="PANTHER" id="PTHR30055:SF234">
    <property type="entry name" value="HTH-TYPE TRANSCRIPTIONAL REGULATOR BETI"/>
    <property type="match status" value="1"/>
</dbReference>
<keyword evidence="7" id="KW-1185">Reference proteome</keyword>